<dbReference type="AlphaFoldDB" id="A0AAV7E478"/>
<feature type="compositionally biased region" description="Basic and acidic residues" evidence="1">
    <location>
        <begin position="1"/>
        <end position="13"/>
    </location>
</feature>
<dbReference type="Proteomes" id="UP000825729">
    <property type="component" value="Unassembled WGS sequence"/>
</dbReference>
<organism evidence="2 3">
    <name type="scientific">Aristolochia fimbriata</name>
    <name type="common">White veined hardy Dutchman's pipe vine</name>
    <dbReference type="NCBI Taxonomy" id="158543"/>
    <lineage>
        <taxon>Eukaryota</taxon>
        <taxon>Viridiplantae</taxon>
        <taxon>Streptophyta</taxon>
        <taxon>Embryophyta</taxon>
        <taxon>Tracheophyta</taxon>
        <taxon>Spermatophyta</taxon>
        <taxon>Magnoliopsida</taxon>
        <taxon>Magnoliidae</taxon>
        <taxon>Piperales</taxon>
        <taxon>Aristolochiaceae</taxon>
        <taxon>Aristolochia</taxon>
    </lineage>
</organism>
<protein>
    <submittedName>
        <fullName evidence="2">Uncharacterized protein</fullName>
    </submittedName>
</protein>
<comment type="caution">
    <text evidence="2">The sequence shown here is derived from an EMBL/GenBank/DDBJ whole genome shotgun (WGS) entry which is preliminary data.</text>
</comment>
<evidence type="ECO:0000313" key="2">
    <source>
        <dbReference type="EMBL" id="KAG9443383.1"/>
    </source>
</evidence>
<keyword evidence="3" id="KW-1185">Reference proteome</keyword>
<evidence type="ECO:0000313" key="3">
    <source>
        <dbReference type="Proteomes" id="UP000825729"/>
    </source>
</evidence>
<proteinExistence type="predicted"/>
<feature type="region of interest" description="Disordered" evidence="1">
    <location>
        <begin position="1"/>
        <end position="20"/>
    </location>
</feature>
<gene>
    <name evidence="2" type="ORF">H6P81_014723</name>
</gene>
<reference evidence="2 3" key="1">
    <citation type="submission" date="2021-07" db="EMBL/GenBank/DDBJ databases">
        <title>The Aristolochia fimbriata genome: insights into angiosperm evolution, floral development and chemical biosynthesis.</title>
        <authorList>
            <person name="Jiao Y."/>
        </authorList>
    </citation>
    <scope>NUCLEOTIDE SEQUENCE [LARGE SCALE GENOMIC DNA]</scope>
    <source>
        <strain evidence="2">IBCAS-2021</strain>
        <tissue evidence="2">Leaf</tissue>
    </source>
</reference>
<evidence type="ECO:0000256" key="1">
    <source>
        <dbReference type="SAM" id="MobiDB-lite"/>
    </source>
</evidence>
<sequence>MDLKSFYLEDHASHSQSKSPLISHYKELERKLEKGNKQLAIVLDKFCRHPQWLDSLTELLHQTPESDDTNPLLHRLDKVKYLDSVKDPAELN</sequence>
<name>A0AAV7E478_ARIFI</name>
<dbReference type="EMBL" id="JAINDJ010000006">
    <property type="protein sequence ID" value="KAG9443383.1"/>
    <property type="molecule type" value="Genomic_DNA"/>
</dbReference>
<accession>A0AAV7E478</accession>